<feature type="domain" description="Cytochrome b561 bacterial/Ni-hydrogenase" evidence="7">
    <location>
        <begin position="4"/>
        <end position="187"/>
    </location>
</feature>
<feature type="transmembrane region" description="Helical" evidence="6">
    <location>
        <begin position="12"/>
        <end position="32"/>
    </location>
</feature>
<dbReference type="InterPro" id="IPR016174">
    <property type="entry name" value="Di-haem_cyt_TM"/>
</dbReference>
<dbReference type="SUPFAM" id="SSF81342">
    <property type="entry name" value="Transmembrane di-heme cytochromes"/>
    <property type="match status" value="1"/>
</dbReference>
<keyword evidence="5 6" id="KW-0472">Membrane</keyword>
<dbReference type="EMBL" id="FTOI01000018">
    <property type="protein sequence ID" value="SIT03191.1"/>
    <property type="molecule type" value="Genomic_DNA"/>
</dbReference>
<evidence type="ECO:0000313" key="8">
    <source>
        <dbReference type="EMBL" id="SIT03191.1"/>
    </source>
</evidence>
<feature type="transmembrane region" description="Helical" evidence="6">
    <location>
        <begin position="72"/>
        <end position="93"/>
    </location>
</feature>
<dbReference type="Gene3D" id="1.20.950.20">
    <property type="entry name" value="Transmembrane di-heme cytochromes, Chain C"/>
    <property type="match status" value="1"/>
</dbReference>
<evidence type="ECO:0000256" key="4">
    <source>
        <dbReference type="ARBA" id="ARBA00022989"/>
    </source>
</evidence>
<evidence type="ECO:0000313" key="9">
    <source>
        <dbReference type="Proteomes" id="UP000185839"/>
    </source>
</evidence>
<keyword evidence="4 6" id="KW-1133">Transmembrane helix</keyword>
<dbReference type="GO" id="GO:0020037">
    <property type="term" value="F:heme binding"/>
    <property type="evidence" value="ECO:0007669"/>
    <property type="project" value="TreeGrafter"/>
</dbReference>
<dbReference type="STRING" id="713588.SAMN05421789_11837"/>
<dbReference type="InterPro" id="IPR011577">
    <property type="entry name" value="Cyt_b561_bac/Ni-Hgenase"/>
</dbReference>
<reference evidence="9" key="1">
    <citation type="submission" date="2017-01" db="EMBL/GenBank/DDBJ databases">
        <authorList>
            <person name="Varghese N."/>
            <person name="Submissions S."/>
        </authorList>
    </citation>
    <scope>NUCLEOTIDE SEQUENCE [LARGE SCALE GENOMIC DNA]</scope>
    <source>
        <strain evidence="9">DSM 23145</strain>
    </source>
</reference>
<dbReference type="GO" id="GO:0022904">
    <property type="term" value="P:respiratory electron transport chain"/>
    <property type="evidence" value="ECO:0007669"/>
    <property type="project" value="InterPro"/>
</dbReference>
<evidence type="ECO:0000256" key="3">
    <source>
        <dbReference type="ARBA" id="ARBA00022692"/>
    </source>
</evidence>
<accession>A0A1N7NY24</accession>
<keyword evidence="9" id="KW-1185">Reference proteome</keyword>
<comment type="subcellular location">
    <subcellularLocation>
        <location evidence="1">Cell membrane</location>
        <topology evidence="1">Multi-pass membrane protein</topology>
    </subcellularLocation>
</comment>
<protein>
    <submittedName>
        <fullName evidence="8">Cytochrome b561</fullName>
    </submittedName>
</protein>
<feature type="transmembrane region" description="Helical" evidence="6">
    <location>
        <begin position="154"/>
        <end position="172"/>
    </location>
</feature>
<dbReference type="Pfam" id="PF01292">
    <property type="entry name" value="Ni_hydr_CYTB"/>
    <property type="match status" value="1"/>
</dbReference>
<keyword evidence="3 6" id="KW-0812">Transmembrane</keyword>
<dbReference type="GO" id="GO:0009055">
    <property type="term" value="F:electron transfer activity"/>
    <property type="evidence" value="ECO:0007669"/>
    <property type="project" value="InterPro"/>
</dbReference>
<organism evidence="8 9">
    <name type="scientific">Kaistella chaponensis</name>
    <dbReference type="NCBI Taxonomy" id="713588"/>
    <lineage>
        <taxon>Bacteria</taxon>
        <taxon>Pseudomonadati</taxon>
        <taxon>Bacteroidota</taxon>
        <taxon>Flavobacteriia</taxon>
        <taxon>Flavobacteriales</taxon>
        <taxon>Weeksellaceae</taxon>
        <taxon>Chryseobacterium group</taxon>
        <taxon>Kaistella</taxon>
    </lineage>
</organism>
<dbReference type="RefSeq" id="WP_076388578.1">
    <property type="nucleotide sequence ID" value="NZ_FTOI01000018.1"/>
</dbReference>
<gene>
    <name evidence="8" type="ORF">SAMN05421789_11837</name>
</gene>
<evidence type="ECO:0000256" key="1">
    <source>
        <dbReference type="ARBA" id="ARBA00004651"/>
    </source>
</evidence>
<dbReference type="AlphaFoldDB" id="A0A1N7NY24"/>
<evidence type="ECO:0000256" key="5">
    <source>
        <dbReference type="ARBA" id="ARBA00023136"/>
    </source>
</evidence>
<dbReference type="InterPro" id="IPR051542">
    <property type="entry name" value="Hydrogenase_cytochrome"/>
</dbReference>
<name>A0A1N7NY24_9FLAO</name>
<proteinExistence type="predicted"/>
<sequence length="191" mass="21838">MKTYTVLHRILHWVFAGVMLVLFTTGFLRIYWMSKTVITDAVNKNVEIKNLNLDKQSLRTIVHSVQEPMFEWHVYAAYVITFAFIARVIYMIVKGIKFPNPFVKGVYSKDQFQGAIYIAFYFLIAIEIITGAILKFEIGTESLADLAETVHKFAVYWTPIFILLHFAGIAISENTNRKGITSKMIGGDSEL</sequence>
<evidence type="ECO:0000259" key="7">
    <source>
        <dbReference type="Pfam" id="PF01292"/>
    </source>
</evidence>
<dbReference type="GO" id="GO:0005886">
    <property type="term" value="C:plasma membrane"/>
    <property type="evidence" value="ECO:0007669"/>
    <property type="project" value="UniProtKB-SubCell"/>
</dbReference>
<dbReference type="PANTHER" id="PTHR30485">
    <property type="entry name" value="NI/FE-HYDROGENASE 1 B-TYPE CYTOCHROME SUBUNIT"/>
    <property type="match status" value="1"/>
</dbReference>
<dbReference type="Proteomes" id="UP000185839">
    <property type="component" value="Unassembled WGS sequence"/>
</dbReference>
<dbReference type="PANTHER" id="PTHR30485:SF0">
    <property type="entry name" value="NI_FE-HYDROGENASE 1 B-TYPE CYTOCHROME SUBUNIT-RELATED"/>
    <property type="match status" value="1"/>
</dbReference>
<feature type="transmembrane region" description="Helical" evidence="6">
    <location>
        <begin position="114"/>
        <end position="134"/>
    </location>
</feature>
<evidence type="ECO:0000256" key="6">
    <source>
        <dbReference type="SAM" id="Phobius"/>
    </source>
</evidence>
<keyword evidence="2" id="KW-1003">Cell membrane</keyword>
<dbReference type="OrthoDB" id="5615941at2"/>
<evidence type="ECO:0000256" key="2">
    <source>
        <dbReference type="ARBA" id="ARBA00022475"/>
    </source>
</evidence>